<dbReference type="EMBL" id="CALSDN010000012">
    <property type="protein sequence ID" value="CAH6722955.1"/>
    <property type="molecule type" value="Genomic_DNA"/>
</dbReference>
<proteinExistence type="predicted"/>
<accession>A0ACA9YDY5</accession>
<gene>
    <name evidence="1" type="ORF">CLIB1444_12S01002</name>
</gene>
<evidence type="ECO:0000313" key="1">
    <source>
        <dbReference type="EMBL" id="CAH6722955.1"/>
    </source>
</evidence>
<comment type="caution">
    <text evidence="1">The sequence shown here is derived from an EMBL/GenBank/DDBJ whole genome shotgun (WGS) entry which is preliminary data.</text>
</comment>
<dbReference type="Proteomes" id="UP001152531">
    <property type="component" value="Unassembled WGS sequence"/>
</dbReference>
<organism evidence="1 2">
    <name type="scientific">[Candida] jaroonii</name>
    <dbReference type="NCBI Taxonomy" id="467808"/>
    <lineage>
        <taxon>Eukaryota</taxon>
        <taxon>Fungi</taxon>
        <taxon>Dikarya</taxon>
        <taxon>Ascomycota</taxon>
        <taxon>Saccharomycotina</taxon>
        <taxon>Pichiomycetes</taxon>
        <taxon>Debaryomycetaceae</taxon>
        <taxon>Yamadazyma</taxon>
    </lineage>
</organism>
<name>A0ACA9YDY5_9ASCO</name>
<evidence type="ECO:0000313" key="2">
    <source>
        <dbReference type="Proteomes" id="UP001152531"/>
    </source>
</evidence>
<reference evidence="1" key="1">
    <citation type="submission" date="2022-06" db="EMBL/GenBank/DDBJ databases">
        <authorList>
            <person name="Legras J.-L."/>
            <person name="Devillers H."/>
            <person name="Grondin C."/>
        </authorList>
    </citation>
    <scope>NUCLEOTIDE SEQUENCE</scope>
    <source>
        <strain evidence="1">CLIB 1444</strain>
    </source>
</reference>
<sequence>MKLHANYLNYREQLIQVAFNYYTVLLILLLLKVFLFKRSLNHAIDDLDYHALQSLETINKANQQLVQLPHQYSQLVSAMVENSIANLKSQWLYLLVLLINVIIGIIRFLVQVFVGTFVCLVDGLLQGVVELVLELVEEVVNTVNTLIQTSTKIISSGLNGLTKIIDGVSSGINSVSSFFTNDDVVDSSSFIDDINGAIESLNNFSLPHSIYTTIDGFKDKVPSLDDVEDDAIDSLKRPLIDLISTFNSSSSFQPINHSITATIPPYTKLSGDNIANFTTKSHHLINKTFFIIMILLIIASLIAMIILAWKEYRSWKRKYEFYLQVGGPVNDFTFLNLLNTYTNLWVYGAKKWFSMSDRTVWIISFITSNYSVTLLGLGLTGMVAVGLQYWLFVVFKSCVGQFPLSTLTTSINKSITNSTQSFLRTTNQFISDQQTVVNDEMFGTIRNVSGTFSDVIEDFVQALNDTLIEPFQNTPLAQPISTVVYCVVTRKLLMVERGLEWLEDNLVISLPGLSSEVGDQLDNLVKSQATTSIDLSPYIDKVQKMFKDTLVVELAISGGILGLWMVQLAVGLGYFGYRRTREIVISEPRSLTVLEGKEYGYPFTR</sequence>
<keyword evidence="2" id="KW-1185">Reference proteome</keyword>
<protein>
    <submittedName>
        <fullName evidence="1">Plasma membrane fusion protein Prm1p</fullName>
    </submittedName>
</protein>